<feature type="coiled-coil region" evidence="1">
    <location>
        <begin position="335"/>
        <end position="430"/>
    </location>
</feature>
<evidence type="ECO:0000256" key="1">
    <source>
        <dbReference type="SAM" id="Coils"/>
    </source>
</evidence>
<feature type="region of interest" description="Disordered" evidence="2">
    <location>
        <begin position="431"/>
        <end position="475"/>
    </location>
</feature>
<protein>
    <submittedName>
        <fullName evidence="3">14291_t:CDS:1</fullName>
    </submittedName>
</protein>
<feature type="compositionally biased region" description="Low complexity" evidence="2">
    <location>
        <begin position="440"/>
        <end position="455"/>
    </location>
</feature>
<dbReference type="AlphaFoldDB" id="A0A9N8ZKV0"/>
<name>A0A9N8ZKV0_9GLOM</name>
<organism evidence="3 4">
    <name type="scientific">Ambispora leptoticha</name>
    <dbReference type="NCBI Taxonomy" id="144679"/>
    <lineage>
        <taxon>Eukaryota</taxon>
        <taxon>Fungi</taxon>
        <taxon>Fungi incertae sedis</taxon>
        <taxon>Mucoromycota</taxon>
        <taxon>Glomeromycotina</taxon>
        <taxon>Glomeromycetes</taxon>
        <taxon>Archaeosporales</taxon>
        <taxon>Ambisporaceae</taxon>
        <taxon>Ambispora</taxon>
    </lineage>
</organism>
<gene>
    <name evidence="3" type="ORF">ALEPTO_LOCUS3399</name>
</gene>
<reference evidence="3" key="1">
    <citation type="submission" date="2021-06" db="EMBL/GenBank/DDBJ databases">
        <authorList>
            <person name="Kallberg Y."/>
            <person name="Tangrot J."/>
            <person name="Rosling A."/>
        </authorList>
    </citation>
    <scope>NUCLEOTIDE SEQUENCE</scope>
    <source>
        <strain evidence="3">FL130A</strain>
    </source>
</reference>
<evidence type="ECO:0000256" key="2">
    <source>
        <dbReference type="SAM" id="MobiDB-lite"/>
    </source>
</evidence>
<proteinExistence type="predicted"/>
<evidence type="ECO:0000313" key="3">
    <source>
        <dbReference type="EMBL" id="CAG8499223.1"/>
    </source>
</evidence>
<comment type="caution">
    <text evidence="3">The sequence shown here is derived from an EMBL/GenBank/DDBJ whole genome shotgun (WGS) entry which is preliminary data.</text>
</comment>
<keyword evidence="1" id="KW-0175">Coiled coil</keyword>
<dbReference type="EMBL" id="CAJVPS010000624">
    <property type="protein sequence ID" value="CAG8499223.1"/>
    <property type="molecule type" value="Genomic_DNA"/>
</dbReference>
<evidence type="ECO:0000313" key="4">
    <source>
        <dbReference type="Proteomes" id="UP000789508"/>
    </source>
</evidence>
<dbReference type="Proteomes" id="UP000789508">
    <property type="component" value="Unassembled WGS sequence"/>
</dbReference>
<dbReference type="OrthoDB" id="2389627at2759"/>
<sequence length="492" mass="58029">MNIQLTDAQHTILVEDRRQKLKLLFKAISIGKNQFSFEVKDDILEKDEIDSELEDEIFFLIRLNAPFLSDLKVDSTTSCTIKYRWEYDDIPEILESAIYCHRKINDYYDGENTINIPQEILDRDAEKRESWRLYKSTFNNHCEARWQEKFFEDTEKYLPGFHFLYDFQWEPVPGHNDFGENDLILTDGCGCFAVVEVKFISSSNSEERISDKLHKVNEQAKKYRDLFIKANRDNIDLNVLTVIGVTFTNQEDGTVGFVDDFDESIADAIKYNRRLNRSSPSPIDTTVNNPNLTFEDGRLKYSSTYLEKRAEIRSEALRKSNIKTSADGENLCDWDREMKQEISRLEAKIQKQSERERELNISHVNEIEEIQQRNDRRFEKVEKRRNKLQDEIQRQDELIKRLQEEKESTKKILVRKIEQLQQKIEEVQGKQYDDTKSKLSMSSISSTSTPTSSIICNQSDDDEQEQQEEVETPAQIHCNQQIRFYDELYDSE</sequence>
<accession>A0A9N8ZKV0</accession>
<keyword evidence="4" id="KW-1185">Reference proteome</keyword>
<feature type="compositionally biased region" description="Acidic residues" evidence="2">
    <location>
        <begin position="459"/>
        <end position="471"/>
    </location>
</feature>